<dbReference type="GO" id="GO:0022857">
    <property type="term" value="F:transmembrane transporter activity"/>
    <property type="evidence" value="ECO:0007669"/>
    <property type="project" value="InterPro"/>
</dbReference>
<gene>
    <name evidence="14" type="ORF">E5222_16185</name>
</gene>
<comment type="function">
    <text evidence="1">Involved in the TonB-dependent energy-dependent transport of various receptor-bound substrates.</text>
</comment>
<dbReference type="PANTHER" id="PTHR30558:SF12">
    <property type="entry name" value="BIOPOLYMER TRANSPORT PROTEIN EXBD"/>
    <property type="match status" value="1"/>
</dbReference>
<keyword evidence="6" id="KW-1003">Cell membrane</keyword>
<dbReference type="Proteomes" id="UP000309389">
    <property type="component" value="Unassembled WGS sequence"/>
</dbReference>
<evidence type="ECO:0000256" key="8">
    <source>
        <dbReference type="ARBA" id="ARBA00022692"/>
    </source>
</evidence>
<comment type="subunit">
    <text evidence="4">The accessory proteins ExbB and ExbD seem to form a complex with TonB.</text>
</comment>
<sequence>MQNLTSRLLCDVMLLHLDTGPELRTHVAPQGEVSMTRAFRRPYPAYRVNAYQASADKPMSEMNTTPLIDVLLVLLIMIIMTIPIAAHNLEVDLPGPGSKGGADSPQIALTMNASGQAFWNGEAVTREELGAKLSAAAKQENEPVIRFQPHALTSYNDAVQVINLADDAGTGKFAFVGNEQYRHFSRD</sequence>
<comment type="similarity">
    <text evidence="3 12">Belongs to the ExbD/TolR family.</text>
</comment>
<keyword evidence="7" id="KW-0997">Cell inner membrane</keyword>
<dbReference type="PANTHER" id="PTHR30558">
    <property type="entry name" value="EXBD MEMBRANE COMPONENT OF PMF-DRIVEN MACROMOLECULE IMPORT SYSTEM"/>
    <property type="match status" value="1"/>
</dbReference>
<dbReference type="InterPro" id="IPR003400">
    <property type="entry name" value="ExbD"/>
</dbReference>
<evidence type="ECO:0000313" key="15">
    <source>
        <dbReference type="Proteomes" id="UP000309389"/>
    </source>
</evidence>
<evidence type="ECO:0000256" key="5">
    <source>
        <dbReference type="ARBA" id="ARBA00022448"/>
    </source>
</evidence>
<evidence type="ECO:0000313" key="14">
    <source>
        <dbReference type="EMBL" id="TIX49243.1"/>
    </source>
</evidence>
<evidence type="ECO:0000256" key="3">
    <source>
        <dbReference type="ARBA" id="ARBA00005811"/>
    </source>
</evidence>
<name>A0A4T3EXJ0_9SPHN</name>
<dbReference type="AlphaFoldDB" id="A0A4T3EXJ0"/>
<dbReference type="GO" id="GO:0005886">
    <property type="term" value="C:plasma membrane"/>
    <property type="evidence" value="ECO:0007669"/>
    <property type="project" value="UniProtKB-SubCell"/>
</dbReference>
<evidence type="ECO:0000256" key="1">
    <source>
        <dbReference type="ARBA" id="ARBA00003540"/>
    </source>
</evidence>
<dbReference type="GO" id="GO:0015031">
    <property type="term" value="P:protein transport"/>
    <property type="evidence" value="ECO:0007669"/>
    <property type="project" value="UniProtKB-KW"/>
</dbReference>
<keyword evidence="15" id="KW-1185">Reference proteome</keyword>
<proteinExistence type="inferred from homology"/>
<keyword evidence="8 12" id="KW-0812">Transmembrane</keyword>
<accession>A0A4T3EXJ0</accession>
<protein>
    <submittedName>
        <fullName evidence="14">Biopolymer transporter ExbD</fullName>
    </submittedName>
</protein>
<evidence type="ECO:0000256" key="4">
    <source>
        <dbReference type="ARBA" id="ARBA00011471"/>
    </source>
</evidence>
<evidence type="ECO:0000256" key="9">
    <source>
        <dbReference type="ARBA" id="ARBA00022927"/>
    </source>
</evidence>
<dbReference type="EMBL" id="SSHH01000004">
    <property type="protein sequence ID" value="TIX49243.1"/>
    <property type="molecule type" value="Genomic_DNA"/>
</dbReference>
<evidence type="ECO:0000256" key="13">
    <source>
        <dbReference type="SAM" id="Phobius"/>
    </source>
</evidence>
<comment type="caution">
    <text evidence="14">The sequence shown here is derived from an EMBL/GenBank/DDBJ whole genome shotgun (WGS) entry which is preliminary data.</text>
</comment>
<keyword evidence="11 13" id="KW-0472">Membrane</keyword>
<evidence type="ECO:0000256" key="6">
    <source>
        <dbReference type="ARBA" id="ARBA00022475"/>
    </source>
</evidence>
<evidence type="ECO:0000256" key="10">
    <source>
        <dbReference type="ARBA" id="ARBA00022989"/>
    </source>
</evidence>
<feature type="transmembrane region" description="Helical" evidence="13">
    <location>
        <begin position="67"/>
        <end position="86"/>
    </location>
</feature>
<evidence type="ECO:0000256" key="11">
    <source>
        <dbReference type="ARBA" id="ARBA00023136"/>
    </source>
</evidence>
<evidence type="ECO:0000256" key="2">
    <source>
        <dbReference type="ARBA" id="ARBA00004249"/>
    </source>
</evidence>
<dbReference type="OrthoDB" id="9798629at2"/>
<dbReference type="Pfam" id="PF02472">
    <property type="entry name" value="ExbD"/>
    <property type="match status" value="1"/>
</dbReference>
<organism evidence="14 15">
    <name type="scientific">Alteraurantiacibacter aquimixticola</name>
    <dbReference type="NCBI Taxonomy" id="2489173"/>
    <lineage>
        <taxon>Bacteria</taxon>
        <taxon>Pseudomonadati</taxon>
        <taxon>Pseudomonadota</taxon>
        <taxon>Alphaproteobacteria</taxon>
        <taxon>Sphingomonadales</taxon>
        <taxon>Erythrobacteraceae</taxon>
        <taxon>Alteraurantiacibacter</taxon>
    </lineage>
</organism>
<evidence type="ECO:0000256" key="7">
    <source>
        <dbReference type="ARBA" id="ARBA00022519"/>
    </source>
</evidence>
<keyword evidence="5 12" id="KW-0813">Transport</keyword>
<keyword evidence="9 12" id="KW-0653">Protein transport</keyword>
<evidence type="ECO:0000256" key="12">
    <source>
        <dbReference type="RuleBase" id="RU003879"/>
    </source>
</evidence>
<dbReference type="Gene3D" id="3.30.420.270">
    <property type="match status" value="1"/>
</dbReference>
<reference evidence="14 15" key="1">
    <citation type="submission" date="2019-04" db="EMBL/GenBank/DDBJ databases">
        <title>Altererythrobacter aquimixticola sp. nov., isolated from sediment of junction between the ocean and a freshwater spring.</title>
        <authorList>
            <person name="Yoon J.-H."/>
        </authorList>
    </citation>
    <scope>NUCLEOTIDE SEQUENCE [LARGE SCALE GENOMIC DNA]</scope>
    <source>
        <strain evidence="14 15">SSKS-13</strain>
    </source>
</reference>
<comment type="subcellular location">
    <subcellularLocation>
        <location evidence="2">Cell inner membrane</location>
        <topology evidence="2">Single-pass type II membrane protein</topology>
    </subcellularLocation>
    <subcellularLocation>
        <location evidence="12">Cell membrane</location>
        <topology evidence="12">Single-pass type II membrane protein</topology>
    </subcellularLocation>
</comment>
<keyword evidence="10 13" id="KW-1133">Transmembrane helix</keyword>